<feature type="non-terminal residue" evidence="2">
    <location>
        <position position="120"/>
    </location>
</feature>
<dbReference type="AlphaFoldDB" id="A0A0B7C206"/>
<feature type="region of interest" description="Disordered" evidence="1">
    <location>
        <begin position="38"/>
        <end position="120"/>
    </location>
</feature>
<feature type="compositionally biased region" description="Polar residues" evidence="1">
    <location>
        <begin position="43"/>
        <end position="60"/>
    </location>
</feature>
<proteinExistence type="predicted"/>
<sequence>VCSNAAGSLINYMKLGTVPSTTTQSSKNPFSVGTVFTDGVQVPKSQSQPEMITDSGNSVRQESRRNDRKRIPNDFTEDKGRDPSLDSFPDPAENKNQAPRRFRYSKSSLPLEEGIASGTR</sequence>
<dbReference type="EMBL" id="HACG01051805">
    <property type="protein sequence ID" value="CEK98676.1"/>
    <property type="molecule type" value="Transcribed_RNA"/>
</dbReference>
<feature type="compositionally biased region" description="Basic and acidic residues" evidence="1">
    <location>
        <begin position="61"/>
        <end position="84"/>
    </location>
</feature>
<reference evidence="2" key="1">
    <citation type="submission" date="2014-12" db="EMBL/GenBank/DDBJ databases">
        <title>Insight into the proteome of Arion vulgaris.</title>
        <authorList>
            <person name="Aradska J."/>
            <person name="Bulat T."/>
            <person name="Smidak R."/>
            <person name="Sarate P."/>
            <person name="Gangsoo J."/>
            <person name="Sialana F."/>
            <person name="Bilban M."/>
            <person name="Lubec G."/>
        </authorList>
    </citation>
    <scope>NUCLEOTIDE SEQUENCE</scope>
    <source>
        <tissue evidence="2">Skin</tissue>
    </source>
</reference>
<name>A0A0B7C206_9EUPU</name>
<feature type="non-terminal residue" evidence="2">
    <location>
        <position position="1"/>
    </location>
</feature>
<protein>
    <submittedName>
        <fullName evidence="2">Uncharacterized protein</fullName>
    </submittedName>
</protein>
<accession>A0A0B7C206</accession>
<gene>
    <name evidence="2" type="primary">ORF219317</name>
</gene>
<evidence type="ECO:0000313" key="2">
    <source>
        <dbReference type="EMBL" id="CEK98676.1"/>
    </source>
</evidence>
<evidence type="ECO:0000256" key="1">
    <source>
        <dbReference type="SAM" id="MobiDB-lite"/>
    </source>
</evidence>
<organism evidence="2">
    <name type="scientific">Arion vulgaris</name>
    <dbReference type="NCBI Taxonomy" id="1028688"/>
    <lineage>
        <taxon>Eukaryota</taxon>
        <taxon>Metazoa</taxon>
        <taxon>Spiralia</taxon>
        <taxon>Lophotrochozoa</taxon>
        <taxon>Mollusca</taxon>
        <taxon>Gastropoda</taxon>
        <taxon>Heterobranchia</taxon>
        <taxon>Euthyneura</taxon>
        <taxon>Panpulmonata</taxon>
        <taxon>Eupulmonata</taxon>
        <taxon>Stylommatophora</taxon>
        <taxon>Helicina</taxon>
        <taxon>Arionoidea</taxon>
        <taxon>Arionidae</taxon>
        <taxon>Arion</taxon>
    </lineage>
</organism>